<dbReference type="AlphaFoldDB" id="M3H5H6"/>
<protein>
    <submittedName>
        <fullName evidence="2">PF11074 domain protein</fullName>
    </submittedName>
</protein>
<dbReference type="BioCyc" id="LINT1001599:G11K9-653-MONOMER"/>
<accession>M3H5H6</accession>
<dbReference type="Proteomes" id="UP000011776">
    <property type="component" value="Unassembled WGS sequence"/>
</dbReference>
<gene>
    <name evidence="2" type="ORF">LEP1GSC151_4052</name>
</gene>
<evidence type="ECO:0000259" key="1">
    <source>
        <dbReference type="Pfam" id="PF11074"/>
    </source>
</evidence>
<proteinExistence type="predicted"/>
<comment type="caution">
    <text evidence="2">The sequence shown here is derived from an EMBL/GenBank/DDBJ whole genome shotgun (WGS) entry which is preliminary data.</text>
</comment>
<sequence length="52" mass="6223">MIRKDLFQEPENFHYIDDGIVDPRKGILEKLQEWILPEGTIVCFNDKFEKDV</sequence>
<dbReference type="EMBL" id="AFME02000432">
    <property type="protein sequence ID" value="EMG07970.1"/>
    <property type="molecule type" value="Genomic_DNA"/>
</dbReference>
<evidence type="ECO:0000313" key="2">
    <source>
        <dbReference type="EMBL" id="EMG07970.1"/>
    </source>
</evidence>
<evidence type="ECO:0000313" key="3">
    <source>
        <dbReference type="Proteomes" id="UP000011776"/>
    </source>
</evidence>
<name>M3H5H6_LEPIR</name>
<dbReference type="Pfam" id="PF11074">
    <property type="entry name" value="DUF2779"/>
    <property type="match status" value="1"/>
</dbReference>
<dbReference type="InterPro" id="IPR021301">
    <property type="entry name" value="DUF2779"/>
</dbReference>
<feature type="domain" description="DUF2779" evidence="1">
    <location>
        <begin position="11"/>
        <end position="52"/>
    </location>
</feature>
<organism evidence="2 3">
    <name type="scientific">Leptospira interrogans serovar Grippotyphosa str. LT2186</name>
    <dbReference type="NCBI Taxonomy" id="1001599"/>
    <lineage>
        <taxon>Bacteria</taxon>
        <taxon>Pseudomonadati</taxon>
        <taxon>Spirochaetota</taxon>
        <taxon>Spirochaetia</taxon>
        <taxon>Leptospirales</taxon>
        <taxon>Leptospiraceae</taxon>
        <taxon>Leptospira</taxon>
    </lineage>
</organism>
<reference evidence="2 3" key="1">
    <citation type="submission" date="2013-02" db="EMBL/GenBank/DDBJ databases">
        <authorList>
            <person name="Harkins D.M."/>
            <person name="Durkin A.S."/>
            <person name="Brinkac L.M."/>
            <person name="Haft D.H."/>
            <person name="Selengut J.D."/>
            <person name="Sanka R."/>
            <person name="DePew J."/>
            <person name="Purushe J."/>
            <person name="Tulsiani S.M."/>
            <person name="Graham G.C."/>
            <person name="Burns M.-A."/>
            <person name="Dohnt M.F."/>
            <person name="Smythe L.D."/>
            <person name="McKay D.B."/>
            <person name="Craig S.B."/>
            <person name="Vinetz J.M."/>
            <person name="Sutton G.G."/>
            <person name="Nierman W.C."/>
            <person name="Fouts D.E."/>
        </authorList>
    </citation>
    <scope>NUCLEOTIDE SEQUENCE [LARGE SCALE GENOMIC DNA]</scope>
    <source>
        <strain evidence="2 3">LT2186</strain>
    </source>
</reference>